<evidence type="ECO:0000313" key="2">
    <source>
        <dbReference type="EnsemblPlants" id="AET7Gv21282200.2"/>
    </source>
</evidence>
<evidence type="ECO:0008006" key="4">
    <source>
        <dbReference type="Google" id="ProtNLM"/>
    </source>
</evidence>
<reference evidence="3" key="1">
    <citation type="journal article" date="2014" name="Science">
        <title>Ancient hybridizations among the ancestral genomes of bread wheat.</title>
        <authorList>
            <consortium name="International Wheat Genome Sequencing Consortium,"/>
            <person name="Marcussen T."/>
            <person name="Sandve S.R."/>
            <person name="Heier L."/>
            <person name="Spannagl M."/>
            <person name="Pfeifer M."/>
            <person name="Jakobsen K.S."/>
            <person name="Wulff B.B."/>
            <person name="Steuernagel B."/>
            <person name="Mayer K.F."/>
            <person name="Olsen O.A."/>
        </authorList>
    </citation>
    <scope>NUCLEOTIDE SEQUENCE [LARGE SCALE GENOMIC DNA]</scope>
    <source>
        <strain evidence="3">cv. AL8/78</strain>
    </source>
</reference>
<reference evidence="2" key="4">
    <citation type="submission" date="2019-03" db="UniProtKB">
        <authorList>
            <consortium name="EnsemblPlants"/>
        </authorList>
    </citation>
    <scope>IDENTIFICATION</scope>
</reference>
<accession>A0A453T7T2</accession>
<dbReference type="EnsemblPlants" id="AET7Gv21282200.2">
    <property type="protein sequence ID" value="AET7Gv21282200.2"/>
    <property type="gene ID" value="AET7Gv21282200"/>
</dbReference>
<protein>
    <recommendedName>
        <fullName evidence="4">Dirigent protein</fullName>
    </recommendedName>
</protein>
<dbReference type="AlphaFoldDB" id="A0A453T7T2"/>
<organism evidence="2 3">
    <name type="scientific">Aegilops tauschii subsp. strangulata</name>
    <name type="common">Goatgrass</name>
    <dbReference type="NCBI Taxonomy" id="200361"/>
    <lineage>
        <taxon>Eukaryota</taxon>
        <taxon>Viridiplantae</taxon>
        <taxon>Streptophyta</taxon>
        <taxon>Embryophyta</taxon>
        <taxon>Tracheophyta</taxon>
        <taxon>Spermatophyta</taxon>
        <taxon>Magnoliopsida</taxon>
        <taxon>Liliopsida</taxon>
        <taxon>Poales</taxon>
        <taxon>Poaceae</taxon>
        <taxon>BOP clade</taxon>
        <taxon>Pooideae</taxon>
        <taxon>Triticodae</taxon>
        <taxon>Triticeae</taxon>
        <taxon>Triticinae</taxon>
        <taxon>Aegilops</taxon>
    </lineage>
</organism>
<dbReference type="Proteomes" id="UP000015105">
    <property type="component" value="Chromosome 7D"/>
</dbReference>
<reference evidence="2" key="5">
    <citation type="journal article" date="2021" name="G3 (Bethesda)">
        <title>Aegilops tauschii genome assembly Aet v5.0 features greater sequence contiguity and improved annotation.</title>
        <authorList>
            <person name="Wang L."/>
            <person name="Zhu T."/>
            <person name="Rodriguez J.C."/>
            <person name="Deal K.R."/>
            <person name="Dubcovsky J."/>
            <person name="McGuire P.E."/>
            <person name="Lux T."/>
            <person name="Spannagl M."/>
            <person name="Mayer K.F.X."/>
            <person name="Baldrich P."/>
            <person name="Meyers B.C."/>
            <person name="Huo N."/>
            <person name="Gu Y.Q."/>
            <person name="Zhou H."/>
            <person name="Devos K.M."/>
            <person name="Bennetzen J.L."/>
            <person name="Unver T."/>
            <person name="Budak H."/>
            <person name="Gulick P.J."/>
            <person name="Galiba G."/>
            <person name="Kalapos B."/>
            <person name="Nelson D.R."/>
            <person name="Li P."/>
            <person name="You F.M."/>
            <person name="Luo M.C."/>
            <person name="Dvorak J."/>
        </authorList>
    </citation>
    <scope>NUCLEOTIDE SEQUENCE [LARGE SCALE GENOMIC DNA]</scope>
    <source>
        <strain evidence="2">cv. AL8/78</strain>
    </source>
</reference>
<sequence>TSHRSLIQSMAAAWCPSFPTLCVVVVVVVVLIGGGGAASAADEEGLIHLHFYFHEVNAGTPNATVLNVASMAQELVDVRGPERVRQRAAGGAGPGVAARGQGAGPGAPRVAGQVRRAHGHHLLLLRLRRVQRQHAGDAGPHRGVWPGGAEHRRRHGQASFRARVHGQQPPQLHGHLHRGRLRHVFHPGSLTRTRAERV</sequence>
<name>A0A453T7T2_AEGTS</name>
<proteinExistence type="predicted"/>
<reference evidence="2" key="3">
    <citation type="journal article" date="2017" name="Nature">
        <title>Genome sequence of the progenitor of the wheat D genome Aegilops tauschii.</title>
        <authorList>
            <person name="Luo M.C."/>
            <person name="Gu Y.Q."/>
            <person name="Puiu D."/>
            <person name="Wang H."/>
            <person name="Twardziok S.O."/>
            <person name="Deal K.R."/>
            <person name="Huo N."/>
            <person name="Zhu T."/>
            <person name="Wang L."/>
            <person name="Wang Y."/>
            <person name="McGuire P.E."/>
            <person name="Liu S."/>
            <person name="Long H."/>
            <person name="Ramasamy R.K."/>
            <person name="Rodriguez J.C."/>
            <person name="Van S.L."/>
            <person name="Yuan L."/>
            <person name="Wang Z."/>
            <person name="Xia Z."/>
            <person name="Xiao L."/>
            <person name="Anderson O.D."/>
            <person name="Ouyang S."/>
            <person name="Liang Y."/>
            <person name="Zimin A.V."/>
            <person name="Pertea G."/>
            <person name="Qi P."/>
            <person name="Bennetzen J.L."/>
            <person name="Dai X."/>
            <person name="Dawson M.W."/>
            <person name="Muller H.G."/>
            <person name="Kugler K."/>
            <person name="Rivarola-Duarte L."/>
            <person name="Spannagl M."/>
            <person name="Mayer K.F.X."/>
            <person name="Lu F.H."/>
            <person name="Bevan M.W."/>
            <person name="Leroy P."/>
            <person name="Li P."/>
            <person name="You F.M."/>
            <person name="Sun Q."/>
            <person name="Liu Z."/>
            <person name="Lyons E."/>
            <person name="Wicker T."/>
            <person name="Salzberg S.L."/>
            <person name="Devos K.M."/>
            <person name="Dvorak J."/>
        </authorList>
    </citation>
    <scope>NUCLEOTIDE SEQUENCE [LARGE SCALE GENOMIC DNA]</scope>
    <source>
        <strain evidence="2">cv. AL8/78</strain>
    </source>
</reference>
<evidence type="ECO:0000313" key="3">
    <source>
        <dbReference type="Proteomes" id="UP000015105"/>
    </source>
</evidence>
<feature type="region of interest" description="Disordered" evidence="1">
    <location>
        <begin position="87"/>
        <end position="110"/>
    </location>
</feature>
<keyword evidence="3" id="KW-1185">Reference proteome</keyword>
<dbReference type="Gramene" id="AET7Gv21282200.2">
    <property type="protein sequence ID" value="AET7Gv21282200.2"/>
    <property type="gene ID" value="AET7Gv21282200"/>
</dbReference>
<reference evidence="3" key="2">
    <citation type="journal article" date="2017" name="Nat. Plants">
        <title>The Aegilops tauschii genome reveals multiple impacts of transposons.</title>
        <authorList>
            <person name="Zhao G."/>
            <person name="Zou C."/>
            <person name="Li K."/>
            <person name="Wang K."/>
            <person name="Li T."/>
            <person name="Gao L."/>
            <person name="Zhang X."/>
            <person name="Wang H."/>
            <person name="Yang Z."/>
            <person name="Liu X."/>
            <person name="Jiang W."/>
            <person name="Mao L."/>
            <person name="Kong X."/>
            <person name="Jiao Y."/>
            <person name="Jia J."/>
        </authorList>
    </citation>
    <scope>NUCLEOTIDE SEQUENCE [LARGE SCALE GENOMIC DNA]</scope>
    <source>
        <strain evidence="3">cv. AL8/78</strain>
    </source>
</reference>
<feature type="compositionally biased region" description="Low complexity" evidence="1">
    <location>
        <begin position="95"/>
        <end position="110"/>
    </location>
</feature>
<evidence type="ECO:0000256" key="1">
    <source>
        <dbReference type="SAM" id="MobiDB-lite"/>
    </source>
</evidence>